<keyword evidence="3 7" id="KW-1134">Transmembrane beta strand</keyword>
<dbReference type="NCBIfam" id="TIGR04056">
    <property type="entry name" value="OMP_RagA_SusC"/>
    <property type="match status" value="1"/>
</dbReference>
<organism evidence="9 10">
    <name type="scientific">Candidatus Parabacteroides intestinigallinarum</name>
    <dbReference type="NCBI Taxonomy" id="2838722"/>
    <lineage>
        <taxon>Bacteria</taxon>
        <taxon>Pseudomonadati</taxon>
        <taxon>Bacteroidota</taxon>
        <taxon>Bacteroidia</taxon>
        <taxon>Bacteroidales</taxon>
        <taxon>Tannerellaceae</taxon>
        <taxon>Parabacteroides</taxon>
    </lineage>
</organism>
<dbReference type="SUPFAM" id="SSF56935">
    <property type="entry name" value="Porins"/>
    <property type="match status" value="1"/>
</dbReference>
<dbReference type="Pfam" id="PF07715">
    <property type="entry name" value="Plug"/>
    <property type="match status" value="1"/>
</dbReference>
<dbReference type="InterPro" id="IPR023997">
    <property type="entry name" value="TonB-dep_OMP_SusC/RagA_CS"/>
</dbReference>
<dbReference type="InterPro" id="IPR039426">
    <property type="entry name" value="TonB-dep_rcpt-like"/>
</dbReference>
<dbReference type="NCBIfam" id="TIGR04057">
    <property type="entry name" value="SusC_RagA_signa"/>
    <property type="match status" value="1"/>
</dbReference>
<evidence type="ECO:0000256" key="5">
    <source>
        <dbReference type="ARBA" id="ARBA00023136"/>
    </source>
</evidence>
<dbReference type="PROSITE" id="PS52016">
    <property type="entry name" value="TONB_DEPENDENT_REC_3"/>
    <property type="match status" value="1"/>
</dbReference>
<keyword evidence="5 7" id="KW-0472">Membrane</keyword>
<evidence type="ECO:0000259" key="8">
    <source>
        <dbReference type="Pfam" id="PF07715"/>
    </source>
</evidence>
<feature type="domain" description="TonB-dependent receptor plug" evidence="8">
    <location>
        <begin position="134"/>
        <end position="240"/>
    </location>
</feature>
<comment type="similarity">
    <text evidence="7">Belongs to the TonB-dependent receptor family.</text>
</comment>
<dbReference type="Gene3D" id="2.40.170.20">
    <property type="entry name" value="TonB-dependent receptor, beta-barrel domain"/>
    <property type="match status" value="1"/>
</dbReference>
<keyword evidence="9" id="KW-0675">Receptor</keyword>
<dbReference type="InterPro" id="IPR008969">
    <property type="entry name" value="CarboxyPept-like_regulatory"/>
</dbReference>
<comment type="subcellular location">
    <subcellularLocation>
        <location evidence="1 7">Cell outer membrane</location>
        <topology evidence="1 7">Multi-pass membrane protein</topology>
    </subcellularLocation>
</comment>
<dbReference type="FunFam" id="2.60.40.1120:FF:000003">
    <property type="entry name" value="Outer membrane protein Omp121"/>
    <property type="match status" value="1"/>
</dbReference>
<evidence type="ECO:0000256" key="1">
    <source>
        <dbReference type="ARBA" id="ARBA00004571"/>
    </source>
</evidence>
<dbReference type="InterPro" id="IPR036942">
    <property type="entry name" value="Beta-barrel_TonB_sf"/>
</dbReference>
<evidence type="ECO:0000313" key="10">
    <source>
        <dbReference type="Proteomes" id="UP000823847"/>
    </source>
</evidence>
<evidence type="ECO:0000256" key="2">
    <source>
        <dbReference type="ARBA" id="ARBA00022448"/>
    </source>
</evidence>
<dbReference type="InterPro" id="IPR012910">
    <property type="entry name" value="Plug_dom"/>
</dbReference>
<keyword evidence="4 7" id="KW-0812">Transmembrane</keyword>
<name>A0A9D1XR99_9BACT</name>
<proteinExistence type="inferred from homology"/>
<dbReference type="Gene3D" id="2.170.130.10">
    <property type="entry name" value="TonB-dependent receptor, plug domain"/>
    <property type="match status" value="1"/>
</dbReference>
<reference evidence="9" key="2">
    <citation type="submission" date="2021-04" db="EMBL/GenBank/DDBJ databases">
        <authorList>
            <person name="Gilroy R."/>
        </authorList>
    </citation>
    <scope>NUCLEOTIDE SEQUENCE</scope>
    <source>
        <strain evidence="9">ChiHecec2B26-12326</strain>
    </source>
</reference>
<dbReference type="InterPro" id="IPR023996">
    <property type="entry name" value="TonB-dep_OMP_SusC/RagA"/>
</dbReference>
<evidence type="ECO:0000256" key="6">
    <source>
        <dbReference type="ARBA" id="ARBA00023237"/>
    </source>
</evidence>
<dbReference type="Gene3D" id="2.60.40.1120">
    <property type="entry name" value="Carboxypeptidase-like, regulatory domain"/>
    <property type="match status" value="1"/>
</dbReference>
<accession>A0A9D1XR99</accession>
<evidence type="ECO:0000256" key="4">
    <source>
        <dbReference type="ARBA" id="ARBA00022692"/>
    </source>
</evidence>
<dbReference type="GO" id="GO:0009279">
    <property type="term" value="C:cell outer membrane"/>
    <property type="evidence" value="ECO:0007669"/>
    <property type="project" value="UniProtKB-SubCell"/>
</dbReference>
<dbReference type="AlphaFoldDB" id="A0A9D1XR99"/>
<dbReference type="FunFam" id="2.170.130.10:FF:000008">
    <property type="entry name" value="SusC/RagA family TonB-linked outer membrane protein"/>
    <property type="match status" value="1"/>
</dbReference>
<dbReference type="InterPro" id="IPR037066">
    <property type="entry name" value="Plug_dom_sf"/>
</dbReference>
<reference evidence="9" key="1">
    <citation type="journal article" date="2021" name="PeerJ">
        <title>Extensive microbial diversity within the chicken gut microbiome revealed by metagenomics and culture.</title>
        <authorList>
            <person name="Gilroy R."/>
            <person name="Ravi A."/>
            <person name="Getino M."/>
            <person name="Pursley I."/>
            <person name="Horton D.L."/>
            <person name="Alikhan N.F."/>
            <person name="Baker D."/>
            <person name="Gharbi K."/>
            <person name="Hall N."/>
            <person name="Watson M."/>
            <person name="Adriaenssens E.M."/>
            <person name="Foster-Nyarko E."/>
            <person name="Jarju S."/>
            <person name="Secka A."/>
            <person name="Antonio M."/>
            <person name="Oren A."/>
            <person name="Chaudhuri R.R."/>
            <person name="La Ragione R."/>
            <person name="Hildebrand F."/>
            <person name="Pallen M.J."/>
        </authorList>
    </citation>
    <scope>NUCLEOTIDE SEQUENCE</scope>
    <source>
        <strain evidence="9">ChiHecec2B26-12326</strain>
    </source>
</reference>
<evidence type="ECO:0000313" key="9">
    <source>
        <dbReference type="EMBL" id="HIX85995.1"/>
    </source>
</evidence>
<evidence type="ECO:0000256" key="7">
    <source>
        <dbReference type="PROSITE-ProRule" id="PRU01360"/>
    </source>
</evidence>
<dbReference type="Proteomes" id="UP000823847">
    <property type="component" value="Unassembled WGS sequence"/>
</dbReference>
<dbReference type="SUPFAM" id="SSF49464">
    <property type="entry name" value="Carboxypeptidase regulatory domain-like"/>
    <property type="match status" value="1"/>
</dbReference>
<keyword evidence="2 7" id="KW-0813">Transport</keyword>
<dbReference type="Pfam" id="PF13715">
    <property type="entry name" value="CarbopepD_reg_2"/>
    <property type="match status" value="1"/>
</dbReference>
<evidence type="ECO:0000256" key="3">
    <source>
        <dbReference type="ARBA" id="ARBA00022452"/>
    </source>
</evidence>
<dbReference type="EMBL" id="DXEN01000034">
    <property type="protein sequence ID" value="HIX85995.1"/>
    <property type="molecule type" value="Genomic_DNA"/>
</dbReference>
<keyword evidence="6 7" id="KW-0998">Cell outer membrane</keyword>
<gene>
    <name evidence="9" type="ORF">H9848_05240</name>
</gene>
<protein>
    <submittedName>
        <fullName evidence="9">TonB-dependent receptor</fullName>
    </submittedName>
</protein>
<sequence>MYGKQKQVTQWVGLLCLSGLLQGLPATLKADTLVVPSVNQQDAYTLCGTVVDESGVPIIGANVLVKGTTQGVVTDIDGKFAIEVSPNSILQVSYIGYASLEYPCGGKRDEVKIVLRENLQGLDEVVVVGYGTMKKKDLTGAVSTIKADEITAFTVSNPIQALQGRVPGVVLSQNTGDPAGDYSIRIRGVNSIQGDNDPLYIIDGIPASTSSINTYDIESMEILKDASATAIYGSRGANGVVLITTKKGKSGKTNVSYDFEYGFQKQIKKLDLMDAREWASFYNEYLVNADILTEAPFSEADIAAMGKGNDWQDLVFQTAPISNHNINVSGGSDNFRYFVSGSAMMKDGLINNSSYDKYNLRTSLDMKISPMVSAAVTMGYSLINQMNQSDNGGNGGSSLIGATYSASPIFTPYDENGDYKDLRSWFSWSSHEIKNPICMANEATYKTVTNLTNLNASLNFQPIKGLSIRATFGMEGSDARYDAYTTKKYIYQNNSASVNHQRSTNVINEDIVTYDFKLGDIHSFNVMGGFTYQQNVYKSISASGNTFLSDVQLTNDLSSAGTANTPSTSYSKWVLMSYLGRVNYSLMDRYLLTASFRADGSSRYSAGSRWGYFPSAALAWRISEEPFMEDFERLSNLKLRLGYGKTGSTAIDPYMTQNLLNTGKTATGSENVPYYAPSATFPEDLKWETTSQWDAGIDLGLFNQRLRVTADYYYKKTTDLLNTVSLPSSSGYTSTVRNIGSMSNQGVELLVEADVIQKKDFGFTLQFNIAHNKNRVEELADHTDILGTTYSNYGSGSITIIREGEPLGAFYVYKDAGLDENGSITYADLNGDGQYTDTDDRYIAGSPFPDFTYGLNCGFRYKNWDFNFFLQGSQGNEVFNLSEMRNYSYSQGMNIESKVYYESWRPGQDNSNAHYPRIDMVGTLRYSDRFVENGSYLRLKNIQLAYNFPCEKWSTKNWLSAIRVFVSMQNWLTFTKYSGVDPEVSSKASDVNAGIDHFTYPNTKTVSMGLSVKF</sequence>
<comment type="caution">
    <text evidence="9">The sequence shown here is derived from an EMBL/GenBank/DDBJ whole genome shotgun (WGS) entry which is preliminary data.</text>
</comment>